<feature type="region of interest" description="Disordered" evidence="2">
    <location>
        <begin position="240"/>
        <end position="263"/>
    </location>
</feature>
<dbReference type="STRING" id="3775.A0A1Q3D4C4"/>
<reference evidence="5" key="1">
    <citation type="submission" date="2016-04" db="EMBL/GenBank/DDBJ databases">
        <title>Cephalotus genome sequencing.</title>
        <authorList>
            <person name="Fukushima K."/>
            <person name="Hasebe M."/>
            <person name="Fang X."/>
        </authorList>
    </citation>
    <scope>NUCLEOTIDE SEQUENCE [LARGE SCALE GENOMIC DNA]</scope>
    <source>
        <strain evidence="5">cv. St1</strain>
    </source>
</reference>
<evidence type="ECO:0000313" key="4">
    <source>
        <dbReference type="EMBL" id="GAV87315.1"/>
    </source>
</evidence>
<dbReference type="GO" id="GO:0003677">
    <property type="term" value="F:DNA binding"/>
    <property type="evidence" value="ECO:0007669"/>
    <property type="project" value="InterPro"/>
</dbReference>
<feature type="compositionally biased region" description="Basic and acidic residues" evidence="2">
    <location>
        <begin position="313"/>
        <end position="333"/>
    </location>
</feature>
<accession>A0A1Q3D4C4</accession>
<evidence type="ECO:0000256" key="1">
    <source>
        <dbReference type="SAM" id="Coils"/>
    </source>
</evidence>
<dbReference type="Pfam" id="PF07460">
    <property type="entry name" value="NUMOD3"/>
    <property type="match status" value="1"/>
</dbReference>
<comment type="caution">
    <text evidence="4">The sequence shown here is derived from an EMBL/GenBank/DDBJ whole genome shotgun (WGS) entry which is preliminary data.</text>
</comment>
<keyword evidence="5" id="KW-1185">Reference proteome</keyword>
<feature type="non-terminal residue" evidence="4">
    <location>
        <position position="553"/>
    </location>
</feature>
<proteinExistence type="predicted"/>
<dbReference type="PANTHER" id="PTHR34199">
    <property type="entry name" value="NUMOD3 MOTIF FAMILY PROTEIN, EXPRESSED"/>
    <property type="match status" value="1"/>
</dbReference>
<organism evidence="4 5">
    <name type="scientific">Cephalotus follicularis</name>
    <name type="common">Albany pitcher plant</name>
    <dbReference type="NCBI Taxonomy" id="3775"/>
    <lineage>
        <taxon>Eukaryota</taxon>
        <taxon>Viridiplantae</taxon>
        <taxon>Streptophyta</taxon>
        <taxon>Embryophyta</taxon>
        <taxon>Tracheophyta</taxon>
        <taxon>Spermatophyta</taxon>
        <taxon>Magnoliopsida</taxon>
        <taxon>eudicotyledons</taxon>
        <taxon>Gunneridae</taxon>
        <taxon>Pentapetalae</taxon>
        <taxon>rosids</taxon>
        <taxon>fabids</taxon>
        <taxon>Oxalidales</taxon>
        <taxon>Cephalotaceae</taxon>
        <taxon>Cephalotus</taxon>
    </lineage>
</organism>
<dbReference type="Proteomes" id="UP000187406">
    <property type="component" value="Unassembled WGS sequence"/>
</dbReference>
<evidence type="ECO:0000313" key="5">
    <source>
        <dbReference type="Proteomes" id="UP000187406"/>
    </source>
</evidence>
<gene>
    <name evidence="4" type="ORF">CFOL_v3_30741</name>
</gene>
<feature type="coiled-coil region" evidence="1">
    <location>
        <begin position="363"/>
        <end position="401"/>
    </location>
</feature>
<sequence length="553" mass="62259">LTDIATAQPSLQKHLPPLRAQNLIRGKLLFSQFTSGDENRLSSAWNSLQYFINVHLEPLKVELQIRAVATFEPSSLVNKKDGDKGYQKSQLDADSRKLAFQVKSTGEDSTGLDDREKLRRMRISTANKGNTPWNKGRKHSAETIQRIRENTRLAMQNPKVKEKLANLGHAQSEDTRIKIGVGVRMGWQRRRQKLMVQETCYFEWQNLIAEASRRGFAGEEELLWDSYKILSEQLEKEWTESVERRRMMRRPKGSKRAPKSLEQRRKIAEAIAAKWADPDYRDRVCSALAKYHGTPAGAGRKPKRRPSGVTESGKQDSTKKKASDTKDYSKGETKNQLQQLRLRKRSTTPLYKDPLVSSKLEMIKNIRAQRDAAESKKIEAIERARLLIAEAEKAAEALEVAAMSPVARASLMETRKLIAEAIRLIESIGAGQIMLNESGSYPAVASTEQDSWVGNEIDTENRVLNDSGHKVNGILIKEEEEDDLSVSMLNLRDILKDEQELLPRSSNGFGLCSLELEGLIKEAGVEQLEANGNIKLGVNGAKVEFMKEQAPSK</sequence>
<evidence type="ECO:0000259" key="3">
    <source>
        <dbReference type="Pfam" id="PF07460"/>
    </source>
</evidence>
<protein>
    <recommendedName>
        <fullName evidence="3">Nuclease associated modular domain-containing protein</fullName>
    </recommendedName>
</protein>
<dbReference type="InParanoid" id="A0A1Q3D4C4"/>
<keyword evidence="1" id="KW-0175">Coiled coil</keyword>
<feature type="domain" description="Nuclease associated modular" evidence="3">
    <location>
        <begin position="121"/>
        <end position="148"/>
    </location>
</feature>
<dbReference type="InterPro" id="IPR003611">
    <property type="entry name" value="NUMOD3"/>
</dbReference>
<dbReference type="PANTHER" id="PTHR34199:SF2">
    <property type="entry name" value="NUMOD3 MOTIF FAMILY PROTEIN, EXPRESSED"/>
    <property type="match status" value="1"/>
</dbReference>
<dbReference type="FunCoup" id="A0A1Q3D4C4">
    <property type="interactions" value="1218"/>
</dbReference>
<feature type="non-terminal residue" evidence="4">
    <location>
        <position position="1"/>
    </location>
</feature>
<feature type="compositionally biased region" description="Basic residues" evidence="2">
    <location>
        <begin position="246"/>
        <end position="258"/>
    </location>
</feature>
<dbReference type="AlphaFoldDB" id="A0A1Q3D4C4"/>
<evidence type="ECO:0000256" key="2">
    <source>
        <dbReference type="SAM" id="MobiDB-lite"/>
    </source>
</evidence>
<feature type="region of interest" description="Disordered" evidence="2">
    <location>
        <begin position="292"/>
        <end position="345"/>
    </location>
</feature>
<dbReference type="OrthoDB" id="1935413at2759"/>
<name>A0A1Q3D4C4_CEPFO</name>
<dbReference type="EMBL" id="BDDD01004263">
    <property type="protein sequence ID" value="GAV87315.1"/>
    <property type="molecule type" value="Genomic_DNA"/>
</dbReference>